<feature type="non-terminal residue" evidence="1">
    <location>
        <position position="1"/>
    </location>
</feature>
<sequence>FCVYLLVLCCTASAPDVNLLLCVPACKCNVPEINGWICKVVCREFYCWVCCMYSRPHSRMSCLIYFPYWFQKN</sequence>
<dbReference type="AlphaFoldDB" id="A0A147BER2"/>
<protein>
    <submittedName>
        <fullName evidence="1">Putative secreted salivary protein</fullName>
    </submittedName>
</protein>
<name>A0A147BER2_IXORI</name>
<accession>A0A147BER2</accession>
<evidence type="ECO:0000313" key="1">
    <source>
        <dbReference type="EMBL" id="JAR88805.1"/>
    </source>
</evidence>
<organism evidence="1">
    <name type="scientific">Ixodes ricinus</name>
    <name type="common">Common tick</name>
    <name type="synonym">Acarus ricinus</name>
    <dbReference type="NCBI Taxonomy" id="34613"/>
    <lineage>
        <taxon>Eukaryota</taxon>
        <taxon>Metazoa</taxon>
        <taxon>Ecdysozoa</taxon>
        <taxon>Arthropoda</taxon>
        <taxon>Chelicerata</taxon>
        <taxon>Arachnida</taxon>
        <taxon>Acari</taxon>
        <taxon>Parasitiformes</taxon>
        <taxon>Ixodida</taxon>
        <taxon>Ixodoidea</taxon>
        <taxon>Ixodidae</taxon>
        <taxon>Ixodinae</taxon>
        <taxon>Ixodes</taxon>
    </lineage>
</organism>
<proteinExistence type="predicted"/>
<dbReference type="EMBL" id="GEGO01006599">
    <property type="protein sequence ID" value="JAR88805.1"/>
    <property type="molecule type" value="Transcribed_RNA"/>
</dbReference>
<reference evidence="1" key="1">
    <citation type="journal article" date="2018" name="PLoS Negl. Trop. Dis.">
        <title>Sialome diversity of ticks revealed by RNAseq of single tick salivary glands.</title>
        <authorList>
            <person name="Perner J."/>
            <person name="Kropackova S."/>
            <person name="Kopacek P."/>
            <person name="Ribeiro J.M."/>
        </authorList>
    </citation>
    <scope>NUCLEOTIDE SEQUENCE</scope>
    <source>
        <strain evidence="1">Siblings of single egg batch collected in Ceske Budejovice</strain>
        <tissue evidence="1">Salivary glands</tissue>
    </source>
</reference>